<dbReference type="Gene3D" id="3.50.50.60">
    <property type="entry name" value="FAD/NAD(P)-binding domain"/>
    <property type="match status" value="2"/>
</dbReference>
<keyword evidence="3" id="KW-1185">Reference proteome</keyword>
<dbReference type="PANTHER" id="PTHR40254:SF1">
    <property type="entry name" value="BLR0577 PROTEIN"/>
    <property type="match status" value="1"/>
</dbReference>
<evidence type="ECO:0000313" key="3">
    <source>
        <dbReference type="Proteomes" id="UP000198725"/>
    </source>
</evidence>
<dbReference type="Proteomes" id="UP000198725">
    <property type="component" value="Unassembled WGS sequence"/>
</dbReference>
<sequence length="455" mass="50045">MFRRIAIIGGGAAGATLLSELIGRRTAQPLHLDWYTGPGTPGRGVAYATRSEQHLLNVRAASMGMFAHRPGGFLEYARRNNPTIAATDFLPRRLYGDYLEEETAHALALAKAHGHDVHVVPFAVDAMVPEHDGVNVLHGDVETRVDAAVLALGALPPQPHPAVSQAALASGRYIVEPWPFLARSTDVPPPRRVALIGLGLTTVDLLLELSARWPDTEFIAISRHGQLPGTHGEQIGLPPEDGDVLLAAMRDAPTVRTWMHLLREACSHDDDWRSVIDGLRPHLSTLWADLSDDERGRFLRHARGTWERARHRMPPQVAARVATLERDGRLQRMRGRIRNVEADVDDELRLDMERAGQPIAPLHAELVIQATGLDTDVRHTPHGLVRQLVTNGHILPDPFGLGCIASPDGRVHHADGPWSRLFALGALLRGTLWESTAMPEIRQHARQLADRLLAP</sequence>
<dbReference type="Pfam" id="PF13454">
    <property type="entry name" value="NAD_binding_9"/>
    <property type="match status" value="1"/>
</dbReference>
<organism evidence="2 3">
    <name type="scientific">Rhodanobacter glycinis</name>
    <dbReference type="NCBI Taxonomy" id="582702"/>
    <lineage>
        <taxon>Bacteria</taxon>
        <taxon>Pseudomonadati</taxon>
        <taxon>Pseudomonadota</taxon>
        <taxon>Gammaproteobacteria</taxon>
        <taxon>Lysobacterales</taxon>
        <taxon>Rhodanobacteraceae</taxon>
        <taxon>Rhodanobacter</taxon>
    </lineage>
</organism>
<protein>
    <submittedName>
        <fullName evidence="2">Uncharacterized NAD(P)/FAD-binding protein YdhS</fullName>
    </submittedName>
</protein>
<reference evidence="3" key="1">
    <citation type="submission" date="2016-10" db="EMBL/GenBank/DDBJ databases">
        <authorList>
            <person name="Varghese N."/>
            <person name="Submissions S."/>
        </authorList>
    </citation>
    <scope>NUCLEOTIDE SEQUENCE [LARGE SCALE GENOMIC DNA]</scope>
    <source>
        <strain evidence="3">MO64</strain>
    </source>
</reference>
<dbReference type="InterPro" id="IPR036188">
    <property type="entry name" value="FAD/NAD-bd_sf"/>
</dbReference>
<gene>
    <name evidence="2" type="ORF">SAMN05192579_10316</name>
</gene>
<dbReference type="InterPro" id="IPR038732">
    <property type="entry name" value="HpyO/CreE_NAD-binding"/>
</dbReference>
<dbReference type="InterPro" id="IPR052189">
    <property type="entry name" value="L-asp_N-monooxygenase_NS-form"/>
</dbReference>
<accession>A0A1I3ZMD8</accession>
<dbReference type="RefSeq" id="WP_092701864.1">
    <property type="nucleotide sequence ID" value="NZ_FOSR01000003.1"/>
</dbReference>
<dbReference type="SUPFAM" id="SSF51905">
    <property type="entry name" value="FAD/NAD(P)-binding domain"/>
    <property type="match status" value="1"/>
</dbReference>
<evidence type="ECO:0000259" key="1">
    <source>
        <dbReference type="Pfam" id="PF13454"/>
    </source>
</evidence>
<dbReference type="EMBL" id="FOSR01000003">
    <property type="protein sequence ID" value="SFK45222.1"/>
    <property type="molecule type" value="Genomic_DNA"/>
</dbReference>
<feature type="domain" description="FAD-dependent urate hydroxylase HpyO/Asp monooxygenase CreE-like FAD/NAD(P)-binding" evidence="1">
    <location>
        <begin position="6"/>
        <end position="154"/>
    </location>
</feature>
<dbReference type="AlphaFoldDB" id="A0A1I3ZMD8"/>
<evidence type="ECO:0000313" key="2">
    <source>
        <dbReference type="EMBL" id="SFK45222.1"/>
    </source>
</evidence>
<dbReference type="PANTHER" id="PTHR40254">
    <property type="entry name" value="BLR0577 PROTEIN"/>
    <property type="match status" value="1"/>
</dbReference>
<name>A0A1I3ZMD8_9GAMM</name>
<proteinExistence type="predicted"/>